<proteinExistence type="predicted"/>
<gene>
    <name evidence="1" type="ORF">CFBP5507_17490</name>
</gene>
<protein>
    <submittedName>
        <fullName evidence="1">Uncharacterized protein</fullName>
    </submittedName>
</protein>
<sequence>MPNFSVSTDSFTVRPVRQDEVLAPQRMGRGPDLSYMSLPDGPRQFNQRAAVGGAAAAVFSQAAAALNEGAISVWLRKWLRANETKIGQALLQHRHSAFALQVNYAVANSFGNQMFLSRDIYLLGTAPTAKEIGTVLTPDVMFGPKMDVTTNYATKLQYAYLVGERR</sequence>
<evidence type="ECO:0000313" key="2">
    <source>
        <dbReference type="Proteomes" id="UP000298735"/>
    </source>
</evidence>
<reference evidence="1" key="1">
    <citation type="submission" date="2022-10" db="EMBL/GenBank/DDBJ databases">
        <title>Complete genome sequence of Agrobacterium salinitolerans CFBP5507.</title>
        <authorList>
            <person name="Tchabashvili S."/>
            <person name="Yen H.-C."/>
            <person name="Haryono M."/>
            <person name="Lin Y.-C."/>
            <person name="Lai E.-M."/>
            <person name="Kuo C.-H."/>
        </authorList>
    </citation>
    <scope>NUCLEOTIDE SEQUENCE</scope>
    <source>
        <strain evidence="1">CFBP5507</strain>
    </source>
</reference>
<dbReference type="OrthoDB" id="8378923at2"/>
<dbReference type="AlphaFoldDB" id="A0A4Z1QNN0"/>
<evidence type="ECO:0000313" key="1">
    <source>
        <dbReference type="EMBL" id="UYZ09483.1"/>
    </source>
</evidence>
<organism evidence="1 2">
    <name type="scientific">Agrobacterium salinitolerans</name>
    <dbReference type="NCBI Taxonomy" id="1183413"/>
    <lineage>
        <taxon>Bacteria</taxon>
        <taxon>Pseudomonadati</taxon>
        <taxon>Pseudomonadota</taxon>
        <taxon>Alphaproteobacteria</taxon>
        <taxon>Hyphomicrobiales</taxon>
        <taxon>Rhizobiaceae</taxon>
        <taxon>Rhizobium/Agrobacterium group</taxon>
        <taxon>Agrobacterium</taxon>
    </lineage>
</organism>
<dbReference type="RefSeq" id="WP_137411877.1">
    <property type="nucleotide sequence ID" value="NZ_CP074392.1"/>
</dbReference>
<dbReference type="EMBL" id="CP109969">
    <property type="protein sequence ID" value="UYZ09483.1"/>
    <property type="molecule type" value="Genomic_DNA"/>
</dbReference>
<accession>A0A4Z1QNN0</accession>
<name>A0A4Z1QNN0_9HYPH</name>
<dbReference type="Proteomes" id="UP000298735">
    <property type="component" value="Chromosome Linear"/>
</dbReference>
<dbReference type="KEGG" id="asal:CFBP5507_17490"/>